<protein>
    <recommendedName>
        <fullName evidence="4">HMA domain-containing protein</fullName>
    </recommendedName>
</protein>
<dbReference type="AlphaFoldDB" id="A0A9Q0KUU8"/>
<evidence type="ECO:0000256" key="1">
    <source>
        <dbReference type="SAM" id="MobiDB-lite"/>
    </source>
</evidence>
<dbReference type="Gene3D" id="3.30.70.100">
    <property type="match status" value="1"/>
</dbReference>
<organism evidence="2 3">
    <name type="scientific">Protea cynaroides</name>
    <dbReference type="NCBI Taxonomy" id="273540"/>
    <lineage>
        <taxon>Eukaryota</taxon>
        <taxon>Viridiplantae</taxon>
        <taxon>Streptophyta</taxon>
        <taxon>Embryophyta</taxon>
        <taxon>Tracheophyta</taxon>
        <taxon>Spermatophyta</taxon>
        <taxon>Magnoliopsida</taxon>
        <taxon>Proteales</taxon>
        <taxon>Proteaceae</taxon>
        <taxon>Protea</taxon>
    </lineage>
</organism>
<evidence type="ECO:0000313" key="3">
    <source>
        <dbReference type="Proteomes" id="UP001141806"/>
    </source>
</evidence>
<dbReference type="PANTHER" id="PTHR46932">
    <property type="entry name" value="HEAVY METAL-ASSOCIATED ISOPRENYLATED PLANT PROTEIN 47"/>
    <property type="match status" value="1"/>
</dbReference>
<feature type="region of interest" description="Disordered" evidence="1">
    <location>
        <begin position="71"/>
        <end position="106"/>
    </location>
</feature>
<dbReference type="OrthoDB" id="692882at2759"/>
<dbReference type="InterPro" id="IPR042885">
    <property type="entry name" value="HIPP47/16"/>
</dbReference>
<evidence type="ECO:0008006" key="4">
    <source>
        <dbReference type="Google" id="ProtNLM"/>
    </source>
</evidence>
<accession>A0A9Q0KUU8</accession>
<dbReference type="PANTHER" id="PTHR46932:SF12">
    <property type="entry name" value="HEAVY METAL-ASSOCIATED ISOPRENYLATED PLANT PROTEIN 47"/>
    <property type="match status" value="1"/>
</dbReference>
<name>A0A9Q0KUU8_9MAGN</name>
<feature type="compositionally biased region" description="Low complexity" evidence="1">
    <location>
        <begin position="77"/>
        <end position="90"/>
    </location>
</feature>
<dbReference type="Proteomes" id="UP001141806">
    <property type="component" value="Unassembled WGS sequence"/>
</dbReference>
<sequence>MRQKIVVKVQMNHQNCRKKALQIAASIYGVDEMKIEGEDQLAVMGESVDSIRLVRRLRKKVGHAYILSLNEVTPDSQQQQPQQPQQQEQENSGSNPTYFPQGFHHPNNHFVEYRVIDDPAPSPCCQM</sequence>
<gene>
    <name evidence="2" type="ORF">NE237_002364</name>
</gene>
<dbReference type="EMBL" id="JAMYWD010000003">
    <property type="protein sequence ID" value="KAJ4977258.1"/>
    <property type="molecule type" value="Genomic_DNA"/>
</dbReference>
<reference evidence="2" key="1">
    <citation type="journal article" date="2023" name="Plant J.">
        <title>The genome of the king protea, Protea cynaroides.</title>
        <authorList>
            <person name="Chang J."/>
            <person name="Duong T.A."/>
            <person name="Schoeman C."/>
            <person name="Ma X."/>
            <person name="Roodt D."/>
            <person name="Barker N."/>
            <person name="Li Z."/>
            <person name="Van de Peer Y."/>
            <person name="Mizrachi E."/>
        </authorList>
    </citation>
    <scope>NUCLEOTIDE SEQUENCE</scope>
    <source>
        <tissue evidence="2">Young leaves</tissue>
    </source>
</reference>
<proteinExistence type="predicted"/>
<evidence type="ECO:0000313" key="2">
    <source>
        <dbReference type="EMBL" id="KAJ4977258.1"/>
    </source>
</evidence>
<keyword evidence="3" id="KW-1185">Reference proteome</keyword>
<comment type="caution">
    <text evidence="2">The sequence shown here is derived from an EMBL/GenBank/DDBJ whole genome shotgun (WGS) entry which is preliminary data.</text>
</comment>